<comment type="similarity">
    <text evidence="2">Belongs to the bHLH protein family.</text>
</comment>
<dbReference type="Gramene" id="KQL31998">
    <property type="protein sequence ID" value="KQL31998"/>
    <property type="gene ID" value="SETIT_017762mg"/>
</dbReference>
<feature type="region of interest" description="Disordered" evidence="7">
    <location>
        <begin position="69"/>
        <end position="105"/>
    </location>
</feature>
<comment type="subcellular location">
    <subcellularLocation>
        <location evidence="1">Nucleus</location>
    </subcellularLocation>
</comment>
<keyword evidence="3" id="KW-0805">Transcription regulation</keyword>
<dbReference type="PANTHER" id="PTHR45855">
    <property type="entry name" value="TRANSCRIPTION FACTOR PIF1-RELATED"/>
    <property type="match status" value="1"/>
</dbReference>
<dbReference type="Gene3D" id="4.10.280.10">
    <property type="entry name" value="Helix-loop-helix DNA-binding domain"/>
    <property type="match status" value="1"/>
</dbReference>
<evidence type="ECO:0000313" key="9">
    <source>
        <dbReference type="EnsemblPlants" id="KQL31998"/>
    </source>
</evidence>
<accession>K3YU16</accession>
<keyword evidence="5" id="KW-0804">Transcription</keyword>
<evidence type="ECO:0000256" key="4">
    <source>
        <dbReference type="ARBA" id="ARBA00023125"/>
    </source>
</evidence>
<gene>
    <name evidence="9" type="primary">LOC101772601</name>
</gene>
<dbReference type="SUPFAM" id="SSF47459">
    <property type="entry name" value="HLH, helix-loop-helix DNA-binding domain"/>
    <property type="match status" value="1"/>
</dbReference>
<dbReference type="InterPro" id="IPR047265">
    <property type="entry name" value="PIF1-like_bHLH"/>
</dbReference>
<proteinExistence type="inferred from homology"/>
<dbReference type="OMA" id="HLDLIMR"/>
<dbReference type="EnsemblPlants" id="KQL31998">
    <property type="protein sequence ID" value="KQL31998"/>
    <property type="gene ID" value="SETIT_017762mg"/>
</dbReference>
<dbReference type="GO" id="GO:0046983">
    <property type="term" value="F:protein dimerization activity"/>
    <property type="evidence" value="ECO:0007669"/>
    <property type="project" value="InterPro"/>
</dbReference>
<evidence type="ECO:0000256" key="3">
    <source>
        <dbReference type="ARBA" id="ARBA00023015"/>
    </source>
</evidence>
<dbReference type="SMART" id="SM00353">
    <property type="entry name" value="HLH"/>
    <property type="match status" value="1"/>
</dbReference>
<reference evidence="9" key="2">
    <citation type="submission" date="2018-08" db="UniProtKB">
        <authorList>
            <consortium name="EnsemblPlants"/>
        </authorList>
    </citation>
    <scope>IDENTIFICATION</scope>
    <source>
        <strain evidence="9">Yugu1</strain>
    </source>
</reference>
<dbReference type="PANTHER" id="PTHR45855:SF6">
    <property type="entry name" value="TRANSCRIPTION FACTOR ALC"/>
    <property type="match status" value="1"/>
</dbReference>
<keyword evidence="6" id="KW-0539">Nucleus</keyword>
<dbReference type="eggNOG" id="ENOG502QVNY">
    <property type="taxonomic scope" value="Eukaryota"/>
</dbReference>
<dbReference type="InterPro" id="IPR011598">
    <property type="entry name" value="bHLH_dom"/>
</dbReference>
<dbReference type="InParanoid" id="K3YU16"/>
<dbReference type="InterPro" id="IPR031066">
    <property type="entry name" value="bHLH_ALC-like_plant"/>
</dbReference>
<dbReference type="GO" id="GO:0003677">
    <property type="term" value="F:DNA binding"/>
    <property type="evidence" value="ECO:0007669"/>
    <property type="project" value="UniProtKB-KW"/>
</dbReference>
<sequence length="329" mass="35962">MGANHRVRAGRVSGGAESGDHFSSGLAGWLLGAWLRAELSCSAGAAAMDAQQLDLILRHHHQSMANVCESEDALGSSESEPARPARPRGKRSRAAEVHNLSEKRRRSRINEKMKALQTLIPNSSKTDKASMLDDAIEYLKQLQLQVQMLSMRNGLYLPPANLSGGPEALAPSEVCATLNQSGVKASESGVVLPMNQISLAHHSNHDQRHNKPLVLQSAPTSSTTIEPRFLQEPAQSNLQSFLLALPPEMILKEDMMLTYRLTSVQGTSLPGHEIKPARQETCMVNSDRFDRGSLRKEVAQDMVPKNTESLLFMPYLHSDAEGGLRTESS</sequence>
<organism evidence="9 10">
    <name type="scientific">Setaria italica</name>
    <name type="common">Foxtail millet</name>
    <name type="synonym">Panicum italicum</name>
    <dbReference type="NCBI Taxonomy" id="4555"/>
    <lineage>
        <taxon>Eukaryota</taxon>
        <taxon>Viridiplantae</taxon>
        <taxon>Streptophyta</taxon>
        <taxon>Embryophyta</taxon>
        <taxon>Tracheophyta</taxon>
        <taxon>Spermatophyta</taxon>
        <taxon>Magnoliopsida</taxon>
        <taxon>Liliopsida</taxon>
        <taxon>Poales</taxon>
        <taxon>Poaceae</taxon>
        <taxon>PACMAD clade</taxon>
        <taxon>Panicoideae</taxon>
        <taxon>Panicodae</taxon>
        <taxon>Paniceae</taxon>
        <taxon>Cenchrinae</taxon>
        <taxon>Setaria</taxon>
    </lineage>
</organism>
<dbReference type="ExpressionAtlas" id="K3YU16">
    <property type="expression patterns" value="baseline"/>
</dbReference>
<dbReference type="FunCoup" id="K3YU16">
    <property type="interactions" value="96"/>
</dbReference>
<dbReference type="Pfam" id="PF00010">
    <property type="entry name" value="HLH"/>
    <property type="match status" value="1"/>
</dbReference>
<keyword evidence="10" id="KW-1185">Reference proteome</keyword>
<dbReference type="Proteomes" id="UP000004995">
    <property type="component" value="Unassembled WGS sequence"/>
</dbReference>
<evidence type="ECO:0000256" key="1">
    <source>
        <dbReference type="ARBA" id="ARBA00004123"/>
    </source>
</evidence>
<feature type="compositionally biased region" description="Basic and acidic residues" evidence="7">
    <location>
        <begin position="93"/>
        <end position="105"/>
    </location>
</feature>
<protein>
    <recommendedName>
        <fullName evidence="8">BHLH domain-containing protein</fullName>
    </recommendedName>
</protein>
<dbReference type="EMBL" id="AGNK02000590">
    <property type="status" value="NOT_ANNOTATED_CDS"/>
    <property type="molecule type" value="Genomic_DNA"/>
</dbReference>
<dbReference type="GO" id="GO:0005634">
    <property type="term" value="C:nucleus"/>
    <property type="evidence" value="ECO:0000318"/>
    <property type="project" value="GO_Central"/>
</dbReference>
<name>K3YU16_SETIT</name>
<evidence type="ECO:0000259" key="8">
    <source>
        <dbReference type="PROSITE" id="PS50888"/>
    </source>
</evidence>
<dbReference type="InterPro" id="IPR036638">
    <property type="entry name" value="HLH_DNA-bd_sf"/>
</dbReference>
<dbReference type="PROSITE" id="PS50888">
    <property type="entry name" value="BHLH"/>
    <property type="match status" value="1"/>
</dbReference>
<keyword evidence="4" id="KW-0238">DNA-binding</keyword>
<feature type="domain" description="BHLH" evidence="8">
    <location>
        <begin position="93"/>
        <end position="142"/>
    </location>
</feature>
<dbReference type="AlphaFoldDB" id="K3YU16"/>
<evidence type="ECO:0000256" key="5">
    <source>
        <dbReference type="ARBA" id="ARBA00023163"/>
    </source>
</evidence>
<evidence type="ECO:0000256" key="2">
    <source>
        <dbReference type="ARBA" id="ARBA00005510"/>
    </source>
</evidence>
<evidence type="ECO:0000256" key="6">
    <source>
        <dbReference type="ARBA" id="ARBA00023242"/>
    </source>
</evidence>
<evidence type="ECO:0000256" key="7">
    <source>
        <dbReference type="SAM" id="MobiDB-lite"/>
    </source>
</evidence>
<evidence type="ECO:0000313" key="10">
    <source>
        <dbReference type="Proteomes" id="UP000004995"/>
    </source>
</evidence>
<reference evidence="10" key="1">
    <citation type="journal article" date="2012" name="Nat. Biotechnol.">
        <title>Reference genome sequence of the model plant Setaria.</title>
        <authorList>
            <person name="Bennetzen J.L."/>
            <person name="Schmutz J."/>
            <person name="Wang H."/>
            <person name="Percifield R."/>
            <person name="Hawkins J."/>
            <person name="Pontaroli A.C."/>
            <person name="Estep M."/>
            <person name="Feng L."/>
            <person name="Vaughn J.N."/>
            <person name="Grimwood J."/>
            <person name="Jenkins J."/>
            <person name="Barry K."/>
            <person name="Lindquist E."/>
            <person name="Hellsten U."/>
            <person name="Deshpande S."/>
            <person name="Wang X."/>
            <person name="Wu X."/>
            <person name="Mitros T."/>
            <person name="Triplett J."/>
            <person name="Yang X."/>
            <person name="Ye C.Y."/>
            <person name="Mauro-Herrera M."/>
            <person name="Wang L."/>
            <person name="Li P."/>
            <person name="Sharma M."/>
            <person name="Sharma R."/>
            <person name="Ronald P.C."/>
            <person name="Panaud O."/>
            <person name="Kellogg E.A."/>
            <person name="Brutnell T.P."/>
            <person name="Doust A.N."/>
            <person name="Tuskan G.A."/>
            <person name="Rokhsar D."/>
            <person name="Devos K.M."/>
        </authorList>
    </citation>
    <scope>NUCLEOTIDE SEQUENCE [LARGE SCALE GENOMIC DNA]</scope>
    <source>
        <strain evidence="10">cv. Yugu1</strain>
    </source>
</reference>
<dbReference type="CDD" id="cd11445">
    <property type="entry name" value="bHLH_AtPIF_like"/>
    <property type="match status" value="1"/>
</dbReference>
<dbReference type="FunFam" id="4.10.280.10:FF:000004">
    <property type="entry name" value="Basic helix-loop-helix transcription factor"/>
    <property type="match status" value="1"/>
</dbReference>